<evidence type="ECO:0000313" key="2">
    <source>
        <dbReference type="Proteomes" id="UP000287385"/>
    </source>
</evidence>
<dbReference type="EMBL" id="BDEV01000220">
    <property type="protein sequence ID" value="GCD64408.1"/>
    <property type="molecule type" value="Genomic_DNA"/>
</dbReference>
<protein>
    <submittedName>
        <fullName evidence="1">Uncharacterized protein</fullName>
    </submittedName>
</protein>
<name>A0A401X9J3_ACEPA</name>
<evidence type="ECO:0000313" key="1">
    <source>
        <dbReference type="EMBL" id="GCD64408.1"/>
    </source>
</evidence>
<keyword evidence="2" id="KW-1185">Reference proteome</keyword>
<dbReference type="AlphaFoldDB" id="A0A401X9J3"/>
<sequence>MRATGCHKQLLVFINIRQQRHYVHAAREGCVKCWFARAFGFWCRAGDLACNQRIECSDHLKMKRWANPHCVGVDQFFAGPNSGSVSALLYKKWLFSAKGKISTLADFLNQLLSSKKIMPVRWLLLFWLPCRCPAVIQAIPPFRILPDSCGKNSQFCVICRHSCYFLIQL</sequence>
<dbReference type="Proteomes" id="UP000287385">
    <property type="component" value="Unassembled WGS sequence"/>
</dbReference>
<accession>A0A401X9J3</accession>
<reference evidence="1 2" key="1">
    <citation type="submission" date="2016-06" db="EMBL/GenBank/DDBJ databases">
        <title>Acetobacter pasteurianus NBRC 3278 whole genome sequencing project.</title>
        <authorList>
            <person name="Matsutani M."/>
            <person name="Shiwa Y."/>
            <person name="Okamoto-Kainuma A."/>
            <person name="Ishikawa M."/>
            <person name="Koizumi Y."/>
            <person name="Yoshikawa H."/>
            <person name="Yakushi T."/>
            <person name="Matsushita K."/>
        </authorList>
    </citation>
    <scope>NUCLEOTIDE SEQUENCE [LARGE SCALE GENOMIC DNA]</scope>
    <source>
        <strain evidence="1 2">NBRC 3278</strain>
    </source>
</reference>
<gene>
    <name evidence="1" type="ORF">NBRC3278_3501</name>
</gene>
<proteinExistence type="predicted"/>
<comment type="caution">
    <text evidence="1">The sequence shown here is derived from an EMBL/GenBank/DDBJ whole genome shotgun (WGS) entry which is preliminary data.</text>
</comment>
<organism evidence="1 2">
    <name type="scientific">Acetobacter pasteurianus NBRC 3278</name>
    <dbReference type="NCBI Taxonomy" id="1226660"/>
    <lineage>
        <taxon>Bacteria</taxon>
        <taxon>Pseudomonadati</taxon>
        <taxon>Pseudomonadota</taxon>
        <taxon>Alphaproteobacteria</taxon>
        <taxon>Acetobacterales</taxon>
        <taxon>Acetobacteraceae</taxon>
        <taxon>Acetobacter</taxon>
    </lineage>
</organism>